<evidence type="ECO:0000313" key="3">
    <source>
        <dbReference type="Proteomes" id="UP000288291"/>
    </source>
</evidence>
<accession>A0A437SU71</accession>
<dbReference type="GO" id="GO:0005829">
    <property type="term" value="C:cytosol"/>
    <property type="evidence" value="ECO:0007669"/>
    <property type="project" value="TreeGrafter"/>
</dbReference>
<dbReference type="EMBL" id="RXIA01000018">
    <property type="protein sequence ID" value="RVU70488.1"/>
    <property type="molecule type" value="Genomic_DNA"/>
</dbReference>
<keyword evidence="3" id="KW-1185">Reference proteome</keyword>
<dbReference type="Pfam" id="PF00126">
    <property type="entry name" value="HTH_1"/>
    <property type="match status" value="1"/>
</dbReference>
<name>A0A437SU71_9LACO</name>
<dbReference type="Proteomes" id="UP000288291">
    <property type="component" value="Unassembled WGS sequence"/>
</dbReference>
<comment type="caution">
    <text evidence="2">The sequence shown here is derived from an EMBL/GenBank/DDBJ whole genome shotgun (WGS) entry which is preliminary data.</text>
</comment>
<dbReference type="RefSeq" id="WP_127796305.1">
    <property type="nucleotide sequence ID" value="NZ_ML136886.1"/>
</dbReference>
<dbReference type="SUPFAM" id="SSF46785">
    <property type="entry name" value="Winged helix' DNA-binding domain"/>
    <property type="match status" value="1"/>
</dbReference>
<proteinExistence type="predicted"/>
<dbReference type="InterPro" id="IPR036390">
    <property type="entry name" value="WH_DNA-bd_sf"/>
</dbReference>
<feature type="domain" description="HTH lysR-type" evidence="1">
    <location>
        <begin position="1"/>
        <end position="58"/>
    </location>
</feature>
<dbReference type="InterPro" id="IPR000847">
    <property type="entry name" value="LysR_HTH_N"/>
</dbReference>
<dbReference type="PANTHER" id="PTHR30419:SF8">
    <property type="entry name" value="NITROGEN ASSIMILATION TRANSCRIPTIONAL ACTIVATOR-RELATED"/>
    <property type="match status" value="1"/>
</dbReference>
<dbReference type="Gene3D" id="1.10.10.10">
    <property type="entry name" value="Winged helix-like DNA-binding domain superfamily/Winged helix DNA-binding domain"/>
    <property type="match status" value="1"/>
</dbReference>
<reference evidence="2 3" key="1">
    <citation type="submission" date="2018-12" db="EMBL/GenBank/DDBJ databases">
        <authorList>
            <person name="Meng J."/>
        </authorList>
    </citation>
    <scope>NUCLEOTIDE SEQUENCE [LARGE SCALE GENOMIC DNA]</scope>
    <source>
        <strain evidence="2 3">HT111-2</strain>
    </source>
</reference>
<dbReference type="PANTHER" id="PTHR30419">
    <property type="entry name" value="HTH-TYPE TRANSCRIPTIONAL REGULATOR YBHD"/>
    <property type="match status" value="1"/>
</dbReference>
<gene>
    <name evidence="2" type="ORF">EJK17_07285</name>
</gene>
<protein>
    <submittedName>
        <fullName evidence="2">LysR family transcriptional regulator</fullName>
    </submittedName>
</protein>
<dbReference type="InterPro" id="IPR036388">
    <property type="entry name" value="WH-like_DNA-bd_sf"/>
</dbReference>
<dbReference type="InterPro" id="IPR050950">
    <property type="entry name" value="HTH-type_LysR_regulators"/>
</dbReference>
<sequence length="298" mass="33961">MNDDLLTTFLAVVKAGSFSKAANNLYISPVSVMKRMNTLEVNLDFKIFERNSQGIKLTPAGQSLYESAQEINTLIVNSIQKARTIAQDDKVTITIATSLLRSCRPITDLWSQTRNSKFKIRIIPFEDDPASLHNITIRLGKDIDLIVGPTNEDYLMNNNFDFFNLGDCSCNIAVPQNNRLALKKKLDWTDLAGQTMLLLKKGMSPKIDELRNDIKLNHPQIKIVDTSHFYDMEIFNYCVENNYLMECPSIWENIHPSIISLPMNWDYTLNYGILSSSHSSKEVKEFISLAGELYLQEH</sequence>
<dbReference type="GO" id="GO:0003700">
    <property type="term" value="F:DNA-binding transcription factor activity"/>
    <property type="evidence" value="ECO:0007669"/>
    <property type="project" value="InterPro"/>
</dbReference>
<dbReference type="PROSITE" id="PS50931">
    <property type="entry name" value="HTH_LYSR"/>
    <property type="match status" value="1"/>
</dbReference>
<dbReference type="AlphaFoldDB" id="A0A437SU71"/>
<evidence type="ECO:0000259" key="1">
    <source>
        <dbReference type="PROSITE" id="PS50931"/>
    </source>
</evidence>
<organism evidence="2 3">
    <name type="scientific">Lactobacillus xujianguonis</name>
    <dbReference type="NCBI Taxonomy" id="2495899"/>
    <lineage>
        <taxon>Bacteria</taxon>
        <taxon>Bacillati</taxon>
        <taxon>Bacillota</taxon>
        <taxon>Bacilli</taxon>
        <taxon>Lactobacillales</taxon>
        <taxon>Lactobacillaceae</taxon>
        <taxon>Lactobacillus</taxon>
    </lineage>
</organism>
<evidence type="ECO:0000313" key="2">
    <source>
        <dbReference type="EMBL" id="RVU70488.1"/>
    </source>
</evidence>